<feature type="transmembrane region" description="Helical" evidence="5">
    <location>
        <begin position="120"/>
        <end position="146"/>
    </location>
</feature>
<feature type="domain" description="Major facilitator superfamily (MFS) profile" evidence="6">
    <location>
        <begin position="1"/>
        <end position="210"/>
    </location>
</feature>
<evidence type="ECO:0000256" key="4">
    <source>
        <dbReference type="ARBA" id="ARBA00023136"/>
    </source>
</evidence>
<dbReference type="PANTHER" id="PTHR21576:SF160">
    <property type="entry name" value="NODULIN-LIKE DOMAIN-CONTAINING PROTEIN"/>
    <property type="match status" value="1"/>
</dbReference>
<organism evidence="7 8">
    <name type="scientific">Gymnopus androsaceus JB14</name>
    <dbReference type="NCBI Taxonomy" id="1447944"/>
    <lineage>
        <taxon>Eukaryota</taxon>
        <taxon>Fungi</taxon>
        <taxon>Dikarya</taxon>
        <taxon>Basidiomycota</taxon>
        <taxon>Agaricomycotina</taxon>
        <taxon>Agaricomycetes</taxon>
        <taxon>Agaricomycetidae</taxon>
        <taxon>Agaricales</taxon>
        <taxon>Marasmiineae</taxon>
        <taxon>Omphalotaceae</taxon>
        <taxon>Gymnopus</taxon>
    </lineage>
</organism>
<feature type="transmembrane region" description="Helical" evidence="5">
    <location>
        <begin position="259"/>
        <end position="277"/>
    </location>
</feature>
<keyword evidence="2 5" id="KW-0812">Transmembrane</keyword>
<evidence type="ECO:0000256" key="2">
    <source>
        <dbReference type="ARBA" id="ARBA00022692"/>
    </source>
</evidence>
<sequence>MSQRLQHSLQRRRVLTLFVSLLVSLASGTNYVFSAYAPQLAARLHISHTRLNVIGLAGNVGVYLSSPFWGMIVDKTGPKPNMFAGFCLLLMGYLGIRVIYDTGLTQDSNKESESVSTATFLLLVLFSIMTGVGGNGGYSASLNVVAKSFPDSLRGSTVGIVVSGFGLSAFIFSFIAHHAFPGETSFLLLTLALGTALPMLIGFLFVRPIPLEEPPEVFPSEPDSQTPLLAESGLRRVSAFHRPLLKHLHGRKLLTSLDFWILFSVFSLVSGTGLMYINNVGSMAQILYLHENYPEYNEIEVSRWQATQVSTISLVGFVGRIFIGILSDFSKAHFALPRSYLFILVTATALASQIVASQVDVVSHLWRSSGLLGFGYGMLFSLSTSIVSEWFGLAHFSETVGFLTISPLIGGNIFSLAFGKNLDAHSPVTPQMLFLVEKEKSRRQCREGRVCYVDALYLTIVGCALSVLLSIWAGWRDHKRIERAFAEDEEREVERPSRVDC</sequence>
<evidence type="ECO:0000256" key="5">
    <source>
        <dbReference type="SAM" id="Phobius"/>
    </source>
</evidence>
<dbReference type="InterPro" id="IPR020846">
    <property type="entry name" value="MFS_dom"/>
</dbReference>
<evidence type="ECO:0000256" key="1">
    <source>
        <dbReference type="ARBA" id="ARBA00004141"/>
    </source>
</evidence>
<dbReference type="EMBL" id="ML769406">
    <property type="protein sequence ID" value="KAE9405843.1"/>
    <property type="molecule type" value="Genomic_DNA"/>
</dbReference>
<gene>
    <name evidence="7" type="ORF">BT96DRAFT_852358</name>
</gene>
<feature type="transmembrane region" description="Helical" evidence="5">
    <location>
        <begin position="82"/>
        <end position="100"/>
    </location>
</feature>
<name>A0A6A4I7J9_9AGAR</name>
<evidence type="ECO:0000313" key="7">
    <source>
        <dbReference type="EMBL" id="KAE9405843.1"/>
    </source>
</evidence>
<feature type="transmembrane region" description="Helical" evidence="5">
    <location>
        <begin position="371"/>
        <end position="393"/>
    </location>
</feature>
<keyword evidence="3 5" id="KW-1133">Transmembrane helix</keyword>
<dbReference type="Proteomes" id="UP000799118">
    <property type="component" value="Unassembled WGS sequence"/>
</dbReference>
<reference evidence="7" key="1">
    <citation type="journal article" date="2019" name="Environ. Microbiol.">
        <title>Fungal ecological strategies reflected in gene transcription - a case study of two litter decomposers.</title>
        <authorList>
            <person name="Barbi F."/>
            <person name="Kohler A."/>
            <person name="Barry K."/>
            <person name="Baskaran P."/>
            <person name="Daum C."/>
            <person name="Fauchery L."/>
            <person name="Ihrmark K."/>
            <person name="Kuo A."/>
            <person name="LaButti K."/>
            <person name="Lipzen A."/>
            <person name="Morin E."/>
            <person name="Grigoriev I.V."/>
            <person name="Henrissat B."/>
            <person name="Lindahl B."/>
            <person name="Martin F."/>
        </authorList>
    </citation>
    <scope>NUCLEOTIDE SEQUENCE</scope>
    <source>
        <strain evidence="7">JB14</strain>
    </source>
</reference>
<dbReference type="OrthoDB" id="410267at2759"/>
<keyword evidence="8" id="KW-1185">Reference proteome</keyword>
<dbReference type="Gene3D" id="1.20.1250.20">
    <property type="entry name" value="MFS general substrate transporter like domains"/>
    <property type="match status" value="2"/>
</dbReference>
<feature type="transmembrane region" description="Helical" evidence="5">
    <location>
        <begin position="50"/>
        <end position="70"/>
    </location>
</feature>
<feature type="transmembrane region" description="Helical" evidence="5">
    <location>
        <begin position="400"/>
        <end position="418"/>
    </location>
</feature>
<dbReference type="InterPro" id="IPR011701">
    <property type="entry name" value="MFS"/>
</dbReference>
<comment type="subcellular location">
    <subcellularLocation>
        <location evidence="1">Membrane</location>
        <topology evidence="1">Multi-pass membrane protein</topology>
    </subcellularLocation>
</comment>
<dbReference type="Pfam" id="PF07690">
    <property type="entry name" value="MFS_1"/>
    <property type="match status" value="1"/>
</dbReference>
<keyword evidence="4 5" id="KW-0472">Membrane</keyword>
<evidence type="ECO:0000313" key="8">
    <source>
        <dbReference type="Proteomes" id="UP000799118"/>
    </source>
</evidence>
<feature type="transmembrane region" description="Helical" evidence="5">
    <location>
        <begin position="158"/>
        <end position="180"/>
    </location>
</feature>
<dbReference type="GO" id="GO:0022857">
    <property type="term" value="F:transmembrane transporter activity"/>
    <property type="evidence" value="ECO:0007669"/>
    <property type="project" value="InterPro"/>
</dbReference>
<dbReference type="PANTHER" id="PTHR21576">
    <property type="entry name" value="UNCHARACTERIZED NODULIN-LIKE PROTEIN"/>
    <property type="match status" value="1"/>
</dbReference>
<dbReference type="GO" id="GO:0000329">
    <property type="term" value="C:fungal-type vacuole membrane"/>
    <property type="evidence" value="ECO:0007669"/>
    <property type="project" value="TreeGrafter"/>
</dbReference>
<dbReference type="InterPro" id="IPR036259">
    <property type="entry name" value="MFS_trans_sf"/>
</dbReference>
<protein>
    <submittedName>
        <fullName evidence="7">MFS general substrate transporter</fullName>
    </submittedName>
</protein>
<dbReference type="AlphaFoldDB" id="A0A6A4I7J9"/>
<feature type="transmembrane region" description="Helical" evidence="5">
    <location>
        <begin position="339"/>
        <end position="359"/>
    </location>
</feature>
<proteinExistence type="predicted"/>
<evidence type="ECO:0000256" key="3">
    <source>
        <dbReference type="ARBA" id="ARBA00022989"/>
    </source>
</evidence>
<accession>A0A6A4I7J9</accession>
<evidence type="ECO:0000259" key="6">
    <source>
        <dbReference type="PROSITE" id="PS50850"/>
    </source>
</evidence>
<feature type="transmembrane region" description="Helical" evidence="5">
    <location>
        <begin position="186"/>
        <end position="206"/>
    </location>
</feature>
<dbReference type="PROSITE" id="PS50850">
    <property type="entry name" value="MFS"/>
    <property type="match status" value="1"/>
</dbReference>
<feature type="transmembrane region" description="Helical" evidence="5">
    <location>
        <begin position="456"/>
        <end position="475"/>
    </location>
</feature>
<dbReference type="SUPFAM" id="SSF103473">
    <property type="entry name" value="MFS general substrate transporter"/>
    <property type="match status" value="1"/>
</dbReference>